<protein>
    <submittedName>
        <fullName evidence="1">Uncharacterized protein</fullName>
    </submittedName>
</protein>
<name>A0ABR2IIL9_9PEZI</name>
<dbReference type="EMBL" id="JAPCWZ010000005">
    <property type="protein sequence ID" value="KAK8863432.1"/>
    <property type="molecule type" value="Genomic_DNA"/>
</dbReference>
<sequence length="74" mass="8892">MWQPAIEGRSRRVIRIHHKLVKSRQQLTQALKKRMREGEDFYFEMRNDFYIIQVLSVVKLIFTSRELVSLSARG</sequence>
<organism evidence="1 2">
    <name type="scientific">Apiospora arundinis</name>
    <dbReference type="NCBI Taxonomy" id="335852"/>
    <lineage>
        <taxon>Eukaryota</taxon>
        <taxon>Fungi</taxon>
        <taxon>Dikarya</taxon>
        <taxon>Ascomycota</taxon>
        <taxon>Pezizomycotina</taxon>
        <taxon>Sordariomycetes</taxon>
        <taxon>Xylariomycetidae</taxon>
        <taxon>Amphisphaeriales</taxon>
        <taxon>Apiosporaceae</taxon>
        <taxon>Apiospora</taxon>
    </lineage>
</organism>
<dbReference type="Proteomes" id="UP001390339">
    <property type="component" value="Unassembled WGS sequence"/>
</dbReference>
<evidence type="ECO:0000313" key="1">
    <source>
        <dbReference type="EMBL" id="KAK8863432.1"/>
    </source>
</evidence>
<comment type="caution">
    <text evidence="1">The sequence shown here is derived from an EMBL/GenBank/DDBJ whole genome shotgun (WGS) entry which is preliminary data.</text>
</comment>
<gene>
    <name evidence="1" type="ORF">PGQ11_009667</name>
</gene>
<keyword evidence="2" id="KW-1185">Reference proteome</keyword>
<evidence type="ECO:0000313" key="2">
    <source>
        <dbReference type="Proteomes" id="UP001390339"/>
    </source>
</evidence>
<accession>A0ABR2IIL9</accession>
<proteinExistence type="predicted"/>
<reference evidence="1 2" key="1">
    <citation type="journal article" date="2024" name="IMA Fungus">
        <title>Apiospora arundinis, a panoply of carbohydrate-active enzymes and secondary metabolites.</title>
        <authorList>
            <person name="Sorensen T."/>
            <person name="Petersen C."/>
            <person name="Muurmann A.T."/>
            <person name="Christiansen J.V."/>
            <person name="Brundto M.L."/>
            <person name="Overgaard C.K."/>
            <person name="Boysen A.T."/>
            <person name="Wollenberg R.D."/>
            <person name="Larsen T.O."/>
            <person name="Sorensen J.L."/>
            <person name="Nielsen K.L."/>
            <person name="Sondergaard T.E."/>
        </authorList>
    </citation>
    <scope>NUCLEOTIDE SEQUENCE [LARGE SCALE GENOMIC DNA]</scope>
    <source>
        <strain evidence="1 2">AAU 773</strain>
    </source>
</reference>